<feature type="compositionally biased region" description="Low complexity" evidence="1">
    <location>
        <begin position="72"/>
        <end position="84"/>
    </location>
</feature>
<feature type="compositionally biased region" description="Basic and acidic residues" evidence="1">
    <location>
        <begin position="92"/>
        <end position="102"/>
    </location>
</feature>
<name>A0ABD3PD76_9STRA</name>
<protein>
    <submittedName>
        <fullName evidence="2">Uncharacterized protein</fullName>
    </submittedName>
</protein>
<evidence type="ECO:0000313" key="2">
    <source>
        <dbReference type="EMBL" id="KAL3785907.1"/>
    </source>
</evidence>
<dbReference type="AlphaFoldDB" id="A0ABD3PD76"/>
<comment type="caution">
    <text evidence="2">The sequence shown here is derived from an EMBL/GenBank/DDBJ whole genome shotgun (WGS) entry which is preliminary data.</text>
</comment>
<dbReference type="EMBL" id="JABMIG020000206">
    <property type="protein sequence ID" value="KAL3785907.1"/>
    <property type="molecule type" value="Genomic_DNA"/>
</dbReference>
<organism evidence="2 3">
    <name type="scientific">Cyclotella cryptica</name>
    <dbReference type="NCBI Taxonomy" id="29204"/>
    <lineage>
        <taxon>Eukaryota</taxon>
        <taxon>Sar</taxon>
        <taxon>Stramenopiles</taxon>
        <taxon>Ochrophyta</taxon>
        <taxon>Bacillariophyta</taxon>
        <taxon>Coscinodiscophyceae</taxon>
        <taxon>Thalassiosirophycidae</taxon>
        <taxon>Stephanodiscales</taxon>
        <taxon>Stephanodiscaceae</taxon>
        <taxon>Cyclotella</taxon>
    </lineage>
</organism>
<feature type="region of interest" description="Disordered" evidence="1">
    <location>
        <begin position="1"/>
        <end position="20"/>
    </location>
</feature>
<sequence length="125" mass="13755">MAREVAKAEIIDSSNGKAAATKEEILQSHVQSILRLDNIIRNSASATAQKSFARHSSKLKQQRDTLSVAKKSSAGVSNSRSSSSNFAKRKHEASYDKAKDEQQQEEAYYESIAKALKKAKKQKTA</sequence>
<evidence type="ECO:0000256" key="1">
    <source>
        <dbReference type="SAM" id="MobiDB-lite"/>
    </source>
</evidence>
<reference evidence="2 3" key="1">
    <citation type="journal article" date="2020" name="G3 (Bethesda)">
        <title>Improved Reference Genome for Cyclotella cryptica CCMP332, a Model for Cell Wall Morphogenesis, Salinity Adaptation, and Lipid Production in Diatoms (Bacillariophyta).</title>
        <authorList>
            <person name="Roberts W.R."/>
            <person name="Downey K.M."/>
            <person name="Ruck E.C."/>
            <person name="Traller J.C."/>
            <person name="Alverson A.J."/>
        </authorList>
    </citation>
    <scope>NUCLEOTIDE SEQUENCE [LARGE SCALE GENOMIC DNA]</scope>
    <source>
        <strain evidence="2 3">CCMP332</strain>
    </source>
</reference>
<proteinExistence type="predicted"/>
<dbReference type="Proteomes" id="UP001516023">
    <property type="component" value="Unassembled WGS sequence"/>
</dbReference>
<accession>A0ABD3PD76</accession>
<gene>
    <name evidence="2" type="ORF">HJC23_008102</name>
</gene>
<feature type="region of interest" description="Disordered" evidence="1">
    <location>
        <begin position="51"/>
        <end position="104"/>
    </location>
</feature>
<keyword evidence="3" id="KW-1185">Reference proteome</keyword>
<feature type="compositionally biased region" description="Basic and acidic residues" evidence="1">
    <location>
        <begin position="1"/>
        <end position="10"/>
    </location>
</feature>
<evidence type="ECO:0000313" key="3">
    <source>
        <dbReference type="Proteomes" id="UP001516023"/>
    </source>
</evidence>